<proteinExistence type="inferred from homology"/>
<accession>A0A1H9GRX0</accession>
<dbReference type="PANTHER" id="PTHR30061:SF50">
    <property type="entry name" value="MALTOSE_MALTODEXTRIN-BINDING PERIPLASMIC PROTEIN"/>
    <property type="match status" value="1"/>
</dbReference>
<evidence type="ECO:0000256" key="3">
    <source>
        <dbReference type="ARBA" id="ARBA00022729"/>
    </source>
</evidence>
<dbReference type="AlphaFoldDB" id="A0A1H9GRX0"/>
<keyword evidence="3" id="KW-0732">Signal</keyword>
<dbReference type="GO" id="GO:0055052">
    <property type="term" value="C:ATP-binding cassette (ABC) transporter complex, substrate-binding subunit-containing"/>
    <property type="evidence" value="ECO:0007669"/>
    <property type="project" value="TreeGrafter"/>
</dbReference>
<evidence type="ECO:0000256" key="1">
    <source>
        <dbReference type="ARBA" id="ARBA00008520"/>
    </source>
</evidence>
<dbReference type="GO" id="GO:0015768">
    <property type="term" value="P:maltose transport"/>
    <property type="evidence" value="ECO:0007669"/>
    <property type="project" value="TreeGrafter"/>
</dbReference>
<name>A0A1H9GRX0_9PSEU</name>
<evidence type="ECO:0000313" key="4">
    <source>
        <dbReference type="EMBL" id="SEQ52832.1"/>
    </source>
</evidence>
<dbReference type="GO" id="GO:0042956">
    <property type="term" value="P:maltodextrin transmembrane transport"/>
    <property type="evidence" value="ECO:0007669"/>
    <property type="project" value="TreeGrafter"/>
</dbReference>
<reference evidence="5" key="1">
    <citation type="submission" date="2016-10" db="EMBL/GenBank/DDBJ databases">
        <authorList>
            <person name="Varghese N."/>
            <person name="Submissions S."/>
        </authorList>
    </citation>
    <scope>NUCLEOTIDE SEQUENCE [LARGE SCALE GENOMIC DNA]</scope>
    <source>
        <strain evidence="5">CGMCC 4.578</strain>
    </source>
</reference>
<dbReference type="PANTHER" id="PTHR30061">
    <property type="entry name" value="MALTOSE-BINDING PERIPLASMIC PROTEIN"/>
    <property type="match status" value="1"/>
</dbReference>
<dbReference type="GO" id="GO:1901982">
    <property type="term" value="F:maltose binding"/>
    <property type="evidence" value="ECO:0007669"/>
    <property type="project" value="TreeGrafter"/>
</dbReference>
<dbReference type="InterPro" id="IPR006059">
    <property type="entry name" value="SBP"/>
</dbReference>
<keyword evidence="4" id="KW-0762">Sugar transport</keyword>
<dbReference type="Gene3D" id="3.40.190.10">
    <property type="entry name" value="Periplasmic binding protein-like II"/>
    <property type="match status" value="2"/>
</dbReference>
<gene>
    <name evidence="4" type="ORF">SAMN05216195_102651</name>
</gene>
<keyword evidence="2" id="KW-0813">Transport</keyword>
<organism evidence="4 5">
    <name type="scientific">Lentzea flaviverrucosa</name>
    <dbReference type="NCBI Taxonomy" id="200379"/>
    <lineage>
        <taxon>Bacteria</taxon>
        <taxon>Bacillati</taxon>
        <taxon>Actinomycetota</taxon>
        <taxon>Actinomycetes</taxon>
        <taxon>Pseudonocardiales</taxon>
        <taxon>Pseudonocardiaceae</taxon>
        <taxon>Lentzea</taxon>
    </lineage>
</organism>
<dbReference type="EMBL" id="FOFT01000002">
    <property type="protein sequence ID" value="SEQ52832.1"/>
    <property type="molecule type" value="Genomic_DNA"/>
</dbReference>
<keyword evidence="5" id="KW-1185">Reference proteome</keyword>
<protein>
    <submittedName>
        <fullName evidence="4">Multiple sugar transport system substrate-binding protein</fullName>
    </submittedName>
</protein>
<dbReference type="Proteomes" id="UP000199028">
    <property type="component" value="Unassembled WGS sequence"/>
</dbReference>
<sequence length="442" mass="47092">MRLRLITPKTKAERKREAMARRTSKTLAGVSALVLVLAACGRGDDPAGGQAGTDVAQGPATGTITVWAMGAEGEKLPALAEEFEKANPGVDVQVTAIPWDAAHNKFTSAIAAGQVPDAAMVGSTWMGEFAGMGALDPTPSSIDKGSFFDGAQRTTEVDGTSYGIPWYVETRLLYYRKDLAKTAGYETPPKDWPGLKEMAKAMQAKAGAKWGIGLQPGGTGSWQSLLPFAWSNGASLTKDGGGAYNFDSPEMREALEYYGSFFAEGIADKEAPAQPTTEPDFASGRVPMFISGPWMMSAVEKVGGEGFKDKYDVMPMPTKKTSSSFVGGSDFVVFKETKNRDSAWKFVQWLANPQTQVKWYQRSTDLPSVKSAWQDPALTADTKLATFGRQLDTAQSPPTFATWEQAITALDTEVEKVARSGADAAGALKAAQSAADSIGTGK</sequence>
<dbReference type="SUPFAM" id="SSF53850">
    <property type="entry name" value="Periplasmic binding protein-like II"/>
    <property type="match status" value="1"/>
</dbReference>
<dbReference type="CDD" id="cd14747">
    <property type="entry name" value="PBP2_MalE"/>
    <property type="match status" value="1"/>
</dbReference>
<evidence type="ECO:0000256" key="2">
    <source>
        <dbReference type="ARBA" id="ARBA00022448"/>
    </source>
</evidence>
<comment type="similarity">
    <text evidence="1">Belongs to the bacterial solute-binding protein 1 family.</text>
</comment>
<dbReference type="Pfam" id="PF01547">
    <property type="entry name" value="SBP_bac_1"/>
    <property type="match status" value="1"/>
</dbReference>
<evidence type="ECO:0000313" key="5">
    <source>
        <dbReference type="Proteomes" id="UP000199028"/>
    </source>
</evidence>